<protein>
    <submittedName>
        <fullName evidence="1">Uncharacterized protein</fullName>
    </submittedName>
</protein>
<accession>A0A7J4ITJ9</accession>
<dbReference type="Proteomes" id="UP000577419">
    <property type="component" value="Unassembled WGS sequence"/>
</dbReference>
<comment type="caution">
    <text evidence="1">The sequence shown here is derived from an EMBL/GenBank/DDBJ whole genome shotgun (WGS) entry which is preliminary data.</text>
</comment>
<dbReference type="AlphaFoldDB" id="A0A7J4ITJ9"/>
<organism evidence="1 2">
    <name type="scientific">Candidatus Iainarchaeum sp</name>
    <dbReference type="NCBI Taxonomy" id="3101447"/>
    <lineage>
        <taxon>Archaea</taxon>
        <taxon>Candidatus Iainarchaeota</taxon>
        <taxon>Candidatus Iainarchaeia</taxon>
        <taxon>Candidatus Iainarchaeales</taxon>
        <taxon>Candidatus Iainarchaeaceae</taxon>
        <taxon>Candidatus Iainarchaeum</taxon>
    </lineage>
</organism>
<reference evidence="2" key="1">
    <citation type="journal article" date="2020" name="bioRxiv">
        <title>A rank-normalized archaeal taxonomy based on genome phylogeny resolves widespread incomplete and uneven classifications.</title>
        <authorList>
            <person name="Rinke C."/>
            <person name="Chuvochina M."/>
            <person name="Mussig A.J."/>
            <person name="Chaumeil P.-A."/>
            <person name="Waite D.W."/>
            <person name="Whitman W.B."/>
            <person name="Parks D.H."/>
            <person name="Hugenholtz P."/>
        </authorList>
    </citation>
    <scope>NUCLEOTIDE SEQUENCE [LARGE SCALE GENOMIC DNA]</scope>
</reference>
<proteinExistence type="predicted"/>
<evidence type="ECO:0000313" key="1">
    <source>
        <dbReference type="EMBL" id="HIH08150.1"/>
    </source>
</evidence>
<sequence>MAALEPLISFTVFLSVLALFTAAVASAETKADSSLETFNAKLSANKCASLIDSVYSNSGELEAGEGTECTVKGGKVFFDLNGFEVGTALVNKSTTSFEENGKTKIKVAIRERYER</sequence>
<dbReference type="EMBL" id="DUFG01000013">
    <property type="protein sequence ID" value="HIH08150.1"/>
    <property type="molecule type" value="Genomic_DNA"/>
</dbReference>
<evidence type="ECO:0000313" key="2">
    <source>
        <dbReference type="Proteomes" id="UP000577419"/>
    </source>
</evidence>
<gene>
    <name evidence="1" type="ORF">HA237_02140</name>
</gene>
<name>A0A7J4ITJ9_9ARCH</name>